<dbReference type="Pfam" id="PF01380">
    <property type="entry name" value="SIS"/>
    <property type="match status" value="1"/>
</dbReference>
<dbReference type="CDD" id="cd05013">
    <property type="entry name" value="SIS_RpiR"/>
    <property type="match status" value="1"/>
</dbReference>
<keyword evidence="1" id="KW-0805">Transcription regulation</keyword>
<dbReference type="InterPro" id="IPR009057">
    <property type="entry name" value="Homeodomain-like_sf"/>
</dbReference>
<dbReference type="SUPFAM" id="SSF53697">
    <property type="entry name" value="SIS domain"/>
    <property type="match status" value="1"/>
</dbReference>
<evidence type="ECO:0000256" key="2">
    <source>
        <dbReference type="ARBA" id="ARBA00023125"/>
    </source>
</evidence>
<dbReference type="InterPro" id="IPR000281">
    <property type="entry name" value="HTH_RpiR"/>
</dbReference>
<evidence type="ECO:0000313" key="7">
    <source>
        <dbReference type="Proteomes" id="UP000198893"/>
    </source>
</evidence>
<proteinExistence type="predicted"/>
<organism evidence="6 7">
    <name type="scientific">Salinihabitans flavidus</name>
    <dbReference type="NCBI Taxonomy" id="569882"/>
    <lineage>
        <taxon>Bacteria</taxon>
        <taxon>Pseudomonadati</taxon>
        <taxon>Pseudomonadota</taxon>
        <taxon>Alphaproteobacteria</taxon>
        <taxon>Rhodobacterales</taxon>
        <taxon>Roseobacteraceae</taxon>
        <taxon>Salinihabitans</taxon>
    </lineage>
</organism>
<dbReference type="InterPro" id="IPR001347">
    <property type="entry name" value="SIS_dom"/>
</dbReference>
<dbReference type="GO" id="GO:0003700">
    <property type="term" value="F:DNA-binding transcription factor activity"/>
    <property type="evidence" value="ECO:0007669"/>
    <property type="project" value="InterPro"/>
</dbReference>
<dbReference type="RefSeq" id="WP_245729487.1">
    <property type="nucleotide sequence ID" value="NZ_FODS01000018.1"/>
</dbReference>
<dbReference type="Gene3D" id="3.40.50.10490">
    <property type="entry name" value="Glucose-6-phosphate isomerase like protein, domain 1"/>
    <property type="match status" value="1"/>
</dbReference>
<dbReference type="PROSITE" id="PS51464">
    <property type="entry name" value="SIS"/>
    <property type="match status" value="1"/>
</dbReference>
<keyword evidence="2 6" id="KW-0238">DNA-binding</keyword>
<dbReference type="PROSITE" id="PS51071">
    <property type="entry name" value="HTH_RPIR"/>
    <property type="match status" value="1"/>
</dbReference>
<evidence type="ECO:0000259" key="5">
    <source>
        <dbReference type="PROSITE" id="PS51464"/>
    </source>
</evidence>
<dbReference type="PANTHER" id="PTHR30514:SF18">
    <property type="entry name" value="RPIR-FAMILY TRANSCRIPTIONAL REGULATOR"/>
    <property type="match status" value="1"/>
</dbReference>
<evidence type="ECO:0000313" key="6">
    <source>
        <dbReference type="EMBL" id="SEO97912.1"/>
    </source>
</evidence>
<keyword evidence="3" id="KW-0804">Transcription</keyword>
<dbReference type="SUPFAM" id="SSF46689">
    <property type="entry name" value="Homeodomain-like"/>
    <property type="match status" value="1"/>
</dbReference>
<gene>
    <name evidence="6" type="ORF">SAMN04490248_11824</name>
</gene>
<evidence type="ECO:0000259" key="4">
    <source>
        <dbReference type="PROSITE" id="PS51071"/>
    </source>
</evidence>
<dbReference type="InterPro" id="IPR036388">
    <property type="entry name" value="WH-like_DNA-bd_sf"/>
</dbReference>
<dbReference type="EMBL" id="FODS01000018">
    <property type="protein sequence ID" value="SEO97912.1"/>
    <property type="molecule type" value="Genomic_DNA"/>
</dbReference>
<dbReference type="GO" id="GO:1901135">
    <property type="term" value="P:carbohydrate derivative metabolic process"/>
    <property type="evidence" value="ECO:0007669"/>
    <property type="project" value="InterPro"/>
</dbReference>
<dbReference type="InterPro" id="IPR047640">
    <property type="entry name" value="RpiR-like"/>
</dbReference>
<keyword evidence="7" id="KW-1185">Reference proteome</keyword>
<dbReference type="InterPro" id="IPR046348">
    <property type="entry name" value="SIS_dom_sf"/>
</dbReference>
<dbReference type="Proteomes" id="UP000198893">
    <property type="component" value="Unassembled WGS sequence"/>
</dbReference>
<sequence length="287" mass="31350">MTTSFEHRLADKYDTLSARVREAGDYVARHPVDIASRSLRAVAGESGLAPATFSRLARMLEYDSFEELREGMRRRIGRRVNSFADRAGRLQSDHGGGDTGFFNAHRDACLRNLQALSESIDPARLNAAVERLHAARRVLLFGALGSTGIAEYMAYMARMMAPQWEIAGRMGTSLGSALTGMGARDALVIVTMPPFSPKALLLAELARAQGVYVVVITDTHACPALRHADSGFLVQTESPHFFSSYVTPLFLVETMIGMLASKAGPEATARIAEVEECNRRLQEVSET</sequence>
<dbReference type="GO" id="GO:0097367">
    <property type="term" value="F:carbohydrate derivative binding"/>
    <property type="evidence" value="ECO:0007669"/>
    <property type="project" value="InterPro"/>
</dbReference>
<dbReference type="InterPro" id="IPR035472">
    <property type="entry name" value="RpiR-like_SIS"/>
</dbReference>
<accession>A0A1H8U3Q9</accession>
<evidence type="ECO:0000256" key="3">
    <source>
        <dbReference type="ARBA" id="ARBA00023163"/>
    </source>
</evidence>
<dbReference type="GO" id="GO:0003677">
    <property type="term" value="F:DNA binding"/>
    <property type="evidence" value="ECO:0007669"/>
    <property type="project" value="UniProtKB-KW"/>
</dbReference>
<dbReference type="PANTHER" id="PTHR30514">
    <property type="entry name" value="GLUCOKINASE"/>
    <property type="match status" value="1"/>
</dbReference>
<feature type="domain" description="SIS" evidence="5">
    <location>
        <begin position="128"/>
        <end position="265"/>
    </location>
</feature>
<dbReference type="AlphaFoldDB" id="A0A1H8U3Q9"/>
<name>A0A1H8U3Q9_9RHOB</name>
<dbReference type="STRING" id="569882.SAMN04490248_11824"/>
<evidence type="ECO:0000256" key="1">
    <source>
        <dbReference type="ARBA" id="ARBA00023015"/>
    </source>
</evidence>
<feature type="domain" description="HTH rpiR-type" evidence="4">
    <location>
        <begin position="3"/>
        <end position="79"/>
    </location>
</feature>
<protein>
    <submittedName>
        <fullName evidence="6">DNA-binding transcriptional regulator, MurR/RpiR family, contains HTH and SIS domains</fullName>
    </submittedName>
</protein>
<dbReference type="Gene3D" id="1.10.10.10">
    <property type="entry name" value="Winged helix-like DNA-binding domain superfamily/Winged helix DNA-binding domain"/>
    <property type="match status" value="1"/>
</dbReference>
<reference evidence="6 7" key="1">
    <citation type="submission" date="2016-10" db="EMBL/GenBank/DDBJ databases">
        <authorList>
            <person name="de Groot N.N."/>
        </authorList>
    </citation>
    <scope>NUCLEOTIDE SEQUENCE [LARGE SCALE GENOMIC DNA]</scope>
    <source>
        <strain evidence="6 7">DSM 27842</strain>
    </source>
</reference>